<sequence length="103" mass="12124">MLCHCTSIVWSAPLPRTEPSILSVISYSIGRYMFDDFHNASPFRQFLINSYFRLTVPINLLRMTPLVQVVEEVLEKNRPKLNAVKFIGQRFRKFLKNIKENYS</sequence>
<dbReference type="AlphaFoldDB" id="T1KH19"/>
<protein>
    <submittedName>
        <fullName evidence="1">Uncharacterized protein</fullName>
    </submittedName>
</protein>
<organism evidence="1 2">
    <name type="scientific">Tetranychus urticae</name>
    <name type="common">Two-spotted spider mite</name>
    <dbReference type="NCBI Taxonomy" id="32264"/>
    <lineage>
        <taxon>Eukaryota</taxon>
        <taxon>Metazoa</taxon>
        <taxon>Ecdysozoa</taxon>
        <taxon>Arthropoda</taxon>
        <taxon>Chelicerata</taxon>
        <taxon>Arachnida</taxon>
        <taxon>Acari</taxon>
        <taxon>Acariformes</taxon>
        <taxon>Trombidiformes</taxon>
        <taxon>Prostigmata</taxon>
        <taxon>Eleutherengona</taxon>
        <taxon>Raphignathae</taxon>
        <taxon>Tetranychoidea</taxon>
        <taxon>Tetranychidae</taxon>
        <taxon>Tetranychus</taxon>
    </lineage>
</organism>
<dbReference type="Proteomes" id="UP000015104">
    <property type="component" value="Unassembled WGS sequence"/>
</dbReference>
<reference evidence="1" key="2">
    <citation type="submission" date="2015-06" db="UniProtKB">
        <authorList>
            <consortium name="EnsemblMetazoa"/>
        </authorList>
    </citation>
    <scope>IDENTIFICATION</scope>
</reference>
<proteinExistence type="predicted"/>
<dbReference type="HOGENOM" id="CLU_162911_0_0_1"/>
<dbReference type="EMBL" id="CAEY01000073">
    <property type="status" value="NOT_ANNOTATED_CDS"/>
    <property type="molecule type" value="Genomic_DNA"/>
</dbReference>
<evidence type="ECO:0000313" key="2">
    <source>
        <dbReference type="Proteomes" id="UP000015104"/>
    </source>
</evidence>
<reference evidence="2" key="1">
    <citation type="submission" date="2011-08" db="EMBL/GenBank/DDBJ databases">
        <authorList>
            <person name="Rombauts S."/>
        </authorList>
    </citation>
    <scope>NUCLEOTIDE SEQUENCE</scope>
    <source>
        <strain evidence="2">London</strain>
    </source>
</reference>
<name>T1KH19_TETUR</name>
<dbReference type="EnsemblMetazoa" id="tetur11g02800.1">
    <property type="protein sequence ID" value="tetur11g02800.1"/>
    <property type="gene ID" value="tetur11g02800"/>
</dbReference>
<evidence type="ECO:0000313" key="1">
    <source>
        <dbReference type="EnsemblMetazoa" id="tetur11g02800.1"/>
    </source>
</evidence>
<keyword evidence="2" id="KW-1185">Reference proteome</keyword>
<accession>T1KH19</accession>